<evidence type="ECO:0000256" key="1">
    <source>
        <dbReference type="ARBA" id="ARBA00023015"/>
    </source>
</evidence>
<proteinExistence type="predicted"/>
<evidence type="ECO:0000259" key="4">
    <source>
        <dbReference type="PROSITE" id="PS01124"/>
    </source>
</evidence>
<protein>
    <submittedName>
        <fullName evidence="5">Transcriptional regulator, AraC family</fullName>
    </submittedName>
</protein>
<dbReference type="SUPFAM" id="SSF46689">
    <property type="entry name" value="Homeodomain-like"/>
    <property type="match status" value="2"/>
</dbReference>
<dbReference type="PROSITE" id="PS01124">
    <property type="entry name" value="HTH_ARAC_FAMILY_2"/>
    <property type="match status" value="1"/>
</dbReference>
<dbReference type="KEGG" id="rpb:RPB_0714"/>
<reference evidence="5 6" key="1">
    <citation type="submission" date="2006-01" db="EMBL/GenBank/DDBJ databases">
        <title>Complete sequence of Rhodopseudomonas palustris HaA2.</title>
        <authorList>
            <consortium name="US DOE Joint Genome Institute"/>
            <person name="Copeland A."/>
            <person name="Lucas S."/>
            <person name="Lapidus A."/>
            <person name="Barry K."/>
            <person name="Detter J.C."/>
            <person name="Glavina T."/>
            <person name="Hammon N."/>
            <person name="Israni S."/>
            <person name="Pitluck S."/>
            <person name="Chain P."/>
            <person name="Malfatti S."/>
            <person name="Shin M."/>
            <person name="Vergez L."/>
            <person name="Schmutz J."/>
            <person name="Larimer F."/>
            <person name="Land M."/>
            <person name="Hauser L."/>
            <person name="Pelletier D.A."/>
            <person name="Kyrpides N."/>
            <person name="Anderson I."/>
            <person name="Oda Y."/>
            <person name="Harwood C.S."/>
            <person name="Richardson P."/>
        </authorList>
    </citation>
    <scope>NUCLEOTIDE SEQUENCE [LARGE SCALE GENOMIC DNA]</scope>
    <source>
        <strain evidence="5 6">HaA2</strain>
    </source>
</reference>
<dbReference type="GO" id="GO:0003700">
    <property type="term" value="F:DNA-binding transcription factor activity"/>
    <property type="evidence" value="ECO:0007669"/>
    <property type="project" value="InterPro"/>
</dbReference>
<dbReference type="GO" id="GO:0043565">
    <property type="term" value="F:sequence-specific DNA binding"/>
    <property type="evidence" value="ECO:0007669"/>
    <property type="project" value="InterPro"/>
</dbReference>
<sequence>MTELLSEPLSRFRAMDTSDPDELAHALSTVYGARNFQCGSAGTFRVRGNFVQLQDIALGFTCGRAPLSVDFPEADFARLQIALTGQSSTRSAGVTTAIDPRQACVSSPGRTAHTEFGPFYEHLLLRVQSSAIDRKLTALLGTKPKRAIEFEPAASNDLLQAANLRRLIGFVNSQINSASAPLPELVMAELQEAITLLFLTAYPHNFTKFLEADSRSAAPGHVRRIEEYIEANWAEPITIETLTDLTGISARGIFKAFQRSRGYSPMAFAKQVRLRQARTMLQQGRALTSVTAAAFACGFSNLGHFAKDYRTAFGERPSETLVRSSR</sequence>
<evidence type="ECO:0000256" key="3">
    <source>
        <dbReference type="ARBA" id="ARBA00023163"/>
    </source>
</evidence>
<keyword evidence="1" id="KW-0805">Transcription regulation</keyword>
<dbReference type="RefSeq" id="WP_011439614.1">
    <property type="nucleotide sequence ID" value="NC_007778.1"/>
</dbReference>
<keyword evidence="2" id="KW-0238">DNA-binding</keyword>
<dbReference type="Proteomes" id="UP000008809">
    <property type="component" value="Chromosome"/>
</dbReference>
<dbReference type="HOGENOM" id="CLU_047930_0_0_5"/>
<dbReference type="InterPro" id="IPR050204">
    <property type="entry name" value="AraC_XylS_family_regulators"/>
</dbReference>
<dbReference type="InterPro" id="IPR018060">
    <property type="entry name" value="HTH_AraC"/>
</dbReference>
<dbReference type="InterPro" id="IPR009057">
    <property type="entry name" value="Homeodomain-like_sf"/>
</dbReference>
<dbReference type="EMBL" id="CP000250">
    <property type="protein sequence ID" value="ABD05425.1"/>
    <property type="molecule type" value="Genomic_DNA"/>
</dbReference>
<dbReference type="AlphaFoldDB" id="Q2J285"/>
<dbReference type="Pfam" id="PF12833">
    <property type="entry name" value="HTH_18"/>
    <property type="match status" value="1"/>
</dbReference>
<dbReference type="PANTHER" id="PTHR46796">
    <property type="entry name" value="HTH-TYPE TRANSCRIPTIONAL ACTIVATOR RHAS-RELATED"/>
    <property type="match status" value="1"/>
</dbReference>
<evidence type="ECO:0000313" key="6">
    <source>
        <dbReference type="Proteomes" id="UP000008809"/>
    </source>
</evidence>
<evidence type="ECO:0000313" key="5">
    <source>
        <dbReference type="EMBL" id="ABD05425.1"/>
    </source>
</evidence>
<evidence type="ECO:0000256" key="2">
    <source>
        <dbReference type="ARBA" id="ARBA00023125"/>
    </source>
</evidence>
<accession>Q2J285</accession>
<name>Q2J285_RHOP2</name>
<dbReference type="PANTHER" id="PTHR46796:SF6">
    <property type="entry name" value="ARAC SUBFAMILY"/>
    <property type="match status" value="1"/>
</dbReference>
<gene>
    <name evidence="5" type="ordered locus">RPB_0714</name>
</gene>
<keyword evidence="6" id="KW-1185">Reference proteome</keyword>
<organism evidence="5 6">
    <name type="scientific">Rhodopseudomonas palustris (strain HaA2)</name>
    <dbReference type="NCBI Taxonomy" id="316058"/>
    <lineage>
        <taxon>Bacteria</taxon>
        <taxon>Pseudomonadati</taxon>
        <taxon>Pseudomonadota</taxon>
        <taxon>Alphaproteobacteria</taxon>
        <taxon>Hyphomicrobiales</taxon>
        <taxon>Nitrobacteraceae</taxon>
        <taxon>Rhodopseudomonas</taxon>
    </lineage>
</organism>
<keyword evidence="3" id="KW-0804">Transcription</keyword>
<feature type="domain" description="HTH araC/xylS-type" evidence="4">
    <location>
        <begin position="223"/>
        <end position="323"/>
    </location>
</feature>
<dbReference type="Gene3D" id="1.10.10.60">
    <property type="entry name" value="Homeodomain-like"/>
    <property type="match status" value="1"/>
</dbReference>
<dbReference type="Pfam" id="PF14525">
    <property type="entry name" value="AraC_binding_2"/>
    <property type="match status" value="1"/>
</dbReference>
<dbReference type="SMART" id="SM00342">
    <property type="entry name" value="HTH_ARAC"/>
    <property type="match status" value="1"/>
</dbReference>
<dbReference type="InterPro" id="IPR035418">
    <property type="entry name" value="AraC-bd_2"/>
</dbReference>
<dbReference type="eggNOG" id="COG2207">
    <property type="taxonomic scope" value="Bacteria"/>
</dbReference>
<dbReference type="STRING" id="316058.RPB_0714"/>